<feature type="compositionally biased region" description="Low complexity" evidence="1">
    <location>
        <begin position="208"/>
        <end position="217"/>
    </location>
</feature>
<dbReference type="EMBL" id="VTUZ01000006">
    <property type="protein sequence ID" value="KAA1012618.1"/>
    <property type="molecule type" value="Genomic_DNA"/>
</dbReference>
<keyword evidence="3" id="KW-1185">Reference proteome</keyword>
<evidence type="ECO:0000313" key="3">
    <source>
        <dbReference type="Proteomes" id="UP000325273"/>
    </source>
</evidence>
<feature type="region of interest" description="Disordered" evidence="1">
    <location>
        <begin position="154"/>
        <end position="190"/>
    </location>
</feature>
<dbReference type="RefSeq" id="WP_149670136.1">
    <property type="nucleotide sequence ID" value="NZ_VTUZ01000006.1"/>
</dbReference>
<reference evidence="2 3" key="1">
    <citation type="submission" date="2019-08" db="EMBL/GenBank/DDBJ databases">
        <title>Paraburkholderia sp. DCY113.</title>
        <authorList>
            <person name="Kang J."/>
        </authorList>
    </citation>
    <scope>NUCLEOTIDE SEQUENCE [LARGE SCALE GENOMIC DNA]</scope>
    <source>
        <strain evidence="2 3">DCY113</strain>
    </source>
</reference>
<sequence length="330" mass="35446">MTVIRKPTRKIGLIDMHAIGIVLEVAAVAVEPEEYSYRTVFRKTMPKLYVMRQHGMSFRQLHRLLHQAGFPIALTTLRTYYSKCLLEMRGECEQYLRKLDRVMKGAGKAANVDLAQLRAAKTAVRSAVTAEENTGAAAAIRAFATFDTTAGGATVAPAPATREAAAPPRSPEPSTGPELSPASAPAHCKPQPPVVAVVAPVAAPAAPSRATRAARQAHQPLRAAGAPGSPHCLTAPSEAQIEVLDGLPPEALSDALLEHPAIPALMLTRAQRLFVGRLEYRDAAGSPCLEKGTEMMNRREWKPAVPPSVGRTSGDFVEFDTTIIGRRKTR</sequence>
<dbReference type="Proteomes" id="UP000325273">
    <property type="component" value="Unassembled WGS sequence"/>
</dbReference>
<protein>
    <submittedName>
        <fullName evidence="2">Uncharacterized protein</fullName>
    </submittedName>
</protein>
<feature type="region of interest" description="Disordered" evidence="1">
    <location>
        <begin position="208"/>
        <end position="234"/>
    </location>
</feature>
<proteinExistence type="predicted"/>
<gene>
    <name evidence="2" type="ORF">FVF58_12120</name>
</gene>
<name>A0A5B0HC27_9BURK</name>
<feature type="compositionally biased region" description="Low complexity" evidence="1">
    <location>
        <begin position="154"/>
        <end position="175"/>
    </location>
</feature>
<comment type="caution">
    <text evidence="2">The sequence shown here is derived from an EMBL/GenBank/DDBJ whole genome shotgun (WGS) entry which is preliminary data.</text>
</comment>
<accession>A0A5B0HC27</accession>
<dbReference type="AlphaFoldDB" id="A0A5B0HC27"/>
<evidence type="ECO:0000256" key="1">
    <source>
        <dbReference type="SAM" id="MobiDB-lite"/>
    </source>
</evidence>
<organism evidence="2 3">
    <name type="scientific">Paraburkholderia panacisoli</name>
    <dbReference type="NCBI Taxonomy" id="2603818"/>
    <lineage>
        <taxon>Bacteria</taxon>
        <taxon>Pseudomonadati</taxon>
        <taxon>Pseudomonadota</taxon>
        <taxon>Betaproteobacteria</taxon>
        <taxon>Burkholderiales</taxon>
        <taxon>Burkholderiaceae</taxon>
        <taxon>Paraburkholderia</taxon>
    </lineage>
</organism>
<evidence type="ECO:0000313" key="2">
    <source>
        <dbReference type="EMBL" id="KAA1012618.1"/>
    </source>
</evidence>